<comment type="catalytic activity">
    <reaction evidence="1">
        <text>dihydroxyacetone + phosphoenolpyruvate = dihydroxyacetone phosphate + pyruvate</text>
        <dbReference type="Rhea" id="RHEA:18381"/>
        <dbReference type="ChEBI" id="CHEBI:15361"/>
        <dbReference type="ChEBI" id="CHEBI:16016"/>
        <dbReference type="ChEBI" id="CHEBI:57642"/>
        <dbReference type="ChEBI" id="CHEBI:58702"/>
        <dbReference type="EC" id="2.7.1.121"/>
    </reaction>
</comment>
<dbReference type="Pfam" id="PF02734">
    <property type="entry name" value="Dak2"/>
    <property type="match status" value="1"/>
</dbReference>
<dbReference type="GO" id="GO:0005829">
    <property type="term" value="C:cytosol"/>
    <property type="evidence" value="ECO:0007669"/>
    <property type="project" value="TreeGrafter"/>
</dbReference>
<sequence>MCSTDLLIEIIENMGKNIMKNKEFLTELDRVIGDADHGINMSKGFSAVNDKLEEIKEKDWGHILKTIAMTLISTVGGASGPLYGTAFLRASAVVDGKMEIDQNDVIKIFEQAIEGIKMRGKSDHGDKTILDALIPAFNALKLAYQEGEDTIAAFKKAEKAALEGVEYTKTIIAKKGRASYLGKRSIGHQDPGATSTSILIKSINEVLEGI</sequence>
<dbReference type="InterPro" id="IPR004007">
    <property type="entry name" value="DhaL_dom"/>
</dbReference>
<evidence type="ECO:0000256" key="1">
    <source>
        <dbReference type="ARBA" id="ARBA00001113"/>
    </source>
</evidence>
<evidence type="ECO:0000256" key="2">
    <source>
        <dbReference type="ARBA" id="ARBA00004745"/>
    </source>
</evidence>
<evidence type="ECO:0000256" key="7">
    <source>
        <dbReference type="ARBA" id="ARBA00046577"/>
    </source>
</evidence>
<dbReference type="GO" id="GO:0004371">
    <property type="term" value="F:glycerone kinase activity"/>
    <property type="evidence" value="ECO:0007669"/>
    <property type="project" value="InterPro"/>
</dbReference>
<dbReference type="FunFam" id="1.25.40.340:FF:000002">
    <property type="entry name" value="Dihydroxyacetone kinase, L subunit"/>
    <property type="match status" value="1"/>
</dbReference>
<dbReference type="InterPro" id="IPR050861">
    <property type="entry name" value="Dihydroxyacetone_Kinase"/>
</dbReference>
<evidence type="ECO:0000256" key="4">
    <source>
        <dbReference type="ARBA" id="ARBA00022679"/>
    </source>
</evidence>
<feature type="domain" description="DhaL" evidence="9">
    <location>
        <begin position="5"/>
        <end position="205"/>
    </location>
</feature>
<dbReference type="SMART" id="SM01120">
    <property type="entry name" value="Dak2"/>
    <property type="match status" value="1"/>
</dbReference>
<dbReference type="GO" id="GO:0047324">
    <property type="term" value="F:phosphoenolpyruvate-glycerone phosphotransferase activity"/>
    <property type="evidence" value="ECO:0007669"/>
    <property type="project" value="UniProtKB-EC"/>
</dbReference>
<dbReference type="InterPro" id="IPR012737">
    <property type="entry name" value="DhaK_L_YcgS"/>
</dbReference>
<name>A0A1M4PQE3_9FIRM</name>
<dbReference type="Proteomes" id="UP000245423">
    <property type="component" value="Chromosome 1"/>
</dbReference>
<keyword evidence="11" id="KW-1185">Reference proteome</keyword>
<keyword evidence="4" id="KW-0808">Transferase</keyword>
<accession>A0A1M4PQE3</accession>
<dbReference type="PANTHER" id="PTHR28629:SF4">
    <property type="entry name" value="TRIOKINASE_FMN CYCLASE"/>
    <property type="match status" value="1"/>
</dbReference>
<comment type="function">
    <text evidence="8">ADP-binding subunit of the dihydroxyacetone kinase, which is responsible for the phosphoenolpyruvate (PEP)-dependent phosphorylation of dihydroxyacetone. DhaL-ADP is converted to DhaL-ATP via a phosphoryl group transfer from DhaM and transmits it to dihydroxyacetone binds to DhaK.</text>
</comment>
<dbReference type="PROSITE" id="PS51480">
    <property type="entry name" value="DHAL"/>
    <property type="match status" value="1"/>
</dbReference>
<keyword evidence="5 10" id="KW-0418">Kinase</keyword>
<comment type="pathway">
    <text evidence="2">Polyol metabolism; glycerol degradation.</text>
</comment>
<proteinExistence type="predicted"/>
<keyword evidence="6" id="KW-0319">Glycerol metabolism</keyword>
<evidence type="ECO:0000313" key="11">
    <source>
        <dbReference type="Proteomes" id="UP000245423"/>
    </source>
</evidence>
<dbReference type="NCBIfam" id="TIGR02365">
    <property type="entry name" value="dha_L_ycgS"/>
    <property type="match status" value="1"/>
</dbReference>
<dbReference type="OrthoDB" id="9800291at2"/>
<dbReference type="PANTHER" id="PTHR28629">
    <property type="entry name" value="TRIOKINASE/FMN CYCLASE"/>
    <property type="match status" value="1"/>
</dbReference>
<protein>
    <recommendedName>
        <fullName evidence="3">phosphoenolpyruvate--glycerone phosphotransferase</fullName>
        <ecNumber evidence="3">2.7.1.121</ecNumber>
    </recommendedName>
</protein>
<dbReference type="Gene3D" id="1.25.40.340">
    <property type="match status" value="1"/>
</dbReference>
<dbReference type="GO" id="GO:0019563">
    <property type="term" value="P:glycerol catabolic process"/>
    <property type="evidence" value="ECO:0007669"/>
    <property type="project" value="TreeGrafter"/>
</dbReference>
<organism evidence="10 11">
    <name type="scientific">[Clostridium] ultunense Esp</name>
    <dbReference type="NCBI Taxonomy" id="1288971"/>
    <lineage>
        <taxon>Bacteria</taxon>
        <taxon>Bacillati</taxon>
        <taxon>Bacillota</taxon>
        <taxon>Tissierellia</taxon>
        <taxon>Tissierellales</taxon>
        <taxon>Tepidimicrobiaceae</taxon>
        <taxon>Schnuerera</taxon>
    </lineage>
</organism>
<evidence type="ECO:0000259" key="9">
    <source>
        <dbReference type="PROSITE" id="PS51480"/>
    </source>
</evidence>
<dbReference type="RefSeq" id="WP_025641794.1">
    <property type="nucleotide sequence ID" value="NZ_LT669839.1"/>
</dbReference>
<dbReference type="EC" id="2.7.1.121" evidence="3"/>
<evidence type="ECO:0000256" key="3">
    <source>
        <dbReference type="ARBA" id="ARBA00012095"/>
    </source>
</evidence>
<comment type="subunit">
    <text evidence="7">Homodimer. The dihydroxyacetone kinase complex is composed of a homodimer of DhaM, a homodimer of DhaK and the subunit DhaL.</text>
</comment>
<evidence type="ECO:0000256" key="8">
    <source>
        <dbReference type="ARBA" id="ARBA00055771"/>
    </source>
</evidence>
<evidence type="ECO:0000256" key="6">
    <source>
        <dbReference type="ARBA" id="ARBA00022798"/>
    </source>
</evidence>
<dbReference type="AlphaFoldDB" id="A0A1M4PQE3"/>
<gene>
    <name evidence="10" type="primary">dhaL</name>
    <name evidence="10" type="ORF">CUESP1_2353</name>
</gene>
<dbReference type="InterPro" id="IPR036117">
    <property type="entry name" value="DhaL_dom_sf"/>
</dbReference>
<dbReference type="EMBL" id="LT669839">
    <property type="protein sequence ID" value="SHD77707.1"/>
    <property type="molecule type" value="Genomic_DNA"/>
</dbReference>
<evidence type="ECO:0000313" key="10">
    <source>
        <dbReference type="EMBL" id="SHD77707.1"/>
    </source>
</evidence>
<dbReference type="SUPFAM" id="SSF101473">
    <property type="entry name" value="DhaL-like"/>
    <property type="match status" value="1"/>
</dbReference>
<reference evidence="10 11" key="1">
    <citation type="submission" date="2016-11" db="EMBL/GenBank/DDBJ databases">
        <authorList>
            <person name="Manzoor S."/>
        </authorList>
    </citation>
    <scope>NUCLEOTIDE SEQUENCE [LARGE SCALE GENOMIC DNA]</scope>
    <source>
        <strain evidence="10">Clostridium ultunense strain Esp</strain>
    </source>
</reference>
<evidence type="ECO:0000256" key="5">
    <source>
        <dbReference type="ARBA" id="ARBA00022777"/>
    </source>
</evidence>